<comment type="caution">
    <text evidence="1">The sequence shown here is derived from an EMBL/GenBank/DDBJ whole genome shotgun (WGS) entry which is preliminary data.</text>
</comment>
<organism evidence="1 2">
    <name type="scientific">Dryococelus australis</name>
    <dbReference type="NCBI Taxonomy" id="614101"/>
    <lineage>
        <taxon>Eukaryota</taxon>
        <taxon>Metazoa</taxon>
        <taxon>Ecdysozoa</taxon>
        <taxon>Arthropoda</taxon>
        <taxon>Hexapoda</taxon>
        <taxon>Insecta</taxon>
        <taxon>Pterygota</taxon>
        <taxon>Neoptera</taxon>
        <taxon>Polyneoptera</taxon>
        <taxon>Phasmatodea</taxon>
        <taxon>Verophasmatodea</taxon>
        <taxon>Anareolatae</taxon>
        <taxon>Phasmatidae</taxon>
        <taxon>Eurycanthinae</taxon>
        <taxon>Dryococelus</taxon>
    </lineage>
</organism>
<gene>
    <name evidence="1" type="ORF">PR048_024056</name>
</gene>
<dbReference type="Proteomes" id="UP001159363">
    <property type="component" value="Chromosome 8"/>
</dbReference>
<protein>
    <submittedName>
        <fullName evidence="1">Uncharacterized protein</fullName>
    </submittedName>
</protein>
<proteinExistence type="predicted"/>
<evidence type="ECO:0000313" key="2">
    <source>
        <dbReference type="Proteomes" id="UP001159363"/>
    </source>
</evidence>
<dbReference type="EMBL" id="JARBHB010000009">
    <property type="protein sequence ID" value="KAJ8876147.1"/>
    <property type="molecule type" value="Genomic_DNA"/>
</dbReference>
<accession>A0ABQ9GVU0</accession>
<keyword evidence="2" id="KW-1185">Reference proteome</keyword>
<sequence>MTASDNVNLDEATVIRDKILSKMAENSADTRTFTNKDKAATMAFKKAISCGKGSFYMEHDYIQEIFRSYVSYVTQHYDKAIILFDGYTAGPRIKDCTHMRRTKGMSSPEVHFTHEMKLTIKKEIFTRNNENKERFIQILGPELASAGYKIL</sequence>
<name>A0ABQ9GVU0_9NEOP</name>
<reference evidence="1 2" key="1">
    <citation type="submission" date="2023-02" db="EMBL/GenBank/DDBJ databases">
        <title>LHISI_Scaffold_Assembly.</title>
        <authorList>
            <person name="Stuart O.P."/>
            <person name="Cleave R."/>
            <person name="Magrath M.J.L."/>
            <person name="Mikheyev A.S."/>
        </authorList>
    </citation>
    <scope>NUCLEOTIDE SEQUENCE [LARGE SCALE GENOMIC DNA]</scope>
    <source>
        <strain evidence="1">Daus_M_001</strain>
        <tissue evidence="1">Leg muscle</tissue>
    </source>
</reference>
<evidence type="ECO:0000313" key="1">
    <source>
        <dbReference type="EMBL" id="KAJ8876147.1"/>
    </source>
</evidence>